<dbReference type="GO" id="GO:0005096">
    <property type="term" value="F:GTPase activator activity"/>
    <property type="evidence" value="ECO:0007669"/>
    <property type="project" value="TreeGrafter"/>
</dbReference>
<dbReference type="OrthoDB" id="19944at2759"/>
<dbReference type="SUPFAM" id="SSF50978">
    <property type="entry name" value="WD40 repeat-like"/>
    <property type="match status" value="1"/>
</dbReference>
<comment type="similarity">
    <text evidence="1">Belongs to the WD repeat L(2)GL family.</text>
</comment>
<organism evidence="10">
    <name type="scientific">Enterobius vermicularis</name>
    <name type="common">Human pinworm</name>
    <dbReference type="NCBI Taxonomy" id="51028"/>
    <lineage>
        <taxon>Eukaryota</taxon>
        <taxon>Metazoa</taxon>
        <taxon>Ecdysozoa</taxon>
        <taxon>Nematoda</taxon>
        <taxon>Chromadorea</taxon>
        <taxon>Rhabditida</taxon>
        <taxon>Spirurina</taxon>
        <taxon>Oxyuridomorpha</taxon>
        <taxon>Oxyuroidea</taxon>
        <taxon>Oxyuridae</taxon>
        <taxon>Enterobius</taxon>
    </lineage>
</organism>
<evidence type="ECO:0000313" key="9">
    <source>
        <dbReference type="Proteomes" id="UP000274131"/>
    </source>
</evidence>
<name>A0A0N4V9J1_ENTVE</name>
<keyword evidence="9" id="KW-1185">Reference proteome</keyword>
<feature type="domain" description="Lethal giant larvae homologue 2" evidence="7">
    <location>
        <begin position="266"/>
        <end position="363"/>
    </location>
</feature>
<dbReference type="PANTHER" id="PTHR10241">
    <property type="entry name" value="LETHAL 2 GIANT LARVAE PROTEIN"/>
    <property type="match status" value="1"/>
</dbReference>
<dbReference type="Gene3D" id="2.130.10.10">
    <property type="entry name" value="YVTN repeat-like/Quinoprotein amine dehydrogenase"/>
    <property type="match status" value="3"/>
</dbReference>
<feature type="region of interest" description="Disordered" evidence="6">
    <location>
        <begin position="649"/>
        <end position="673"/>
    </location>
</feature>
<sequence length="867" mass="96660">MDRAKKKLASALDGLRLSRNKTEVEFDEKVTAQHVCFSKIVRHGFPDDPRCFAYDPMQKLIAIGTGTGIVRIFGDVGVDYCLYHKTEAPVTNIQFLINEGALVTACRDDLVHLWNYRQKIPEIVHSIQLNKEQVTCVNLPFQSKWLYLGTERGNVYFISVATFKLSTYVINWNKAIDLSCRTHPGSVKSILTCPTENTKLLLLFEKGIVVVWNLLTKEVDRFITDYPVRCVNWFHDGRQFICGNSDGSLTIWNVKKPGEYVQKMSPHGDKCRPITQVDWSVTVEGEQLIMFSGGMSQEDGVLPAITILRANRSATVFEMEHSLISFIPLTPPSYPSGPQHHFGLAVLLKNNLLVIDLQSPGYPCFENVNPVDIHESPVVFVKYFSDCPVDLVGALTLVGCKQRRQAYSRKPWPVNGGTGRECATGHQELLITGHEDGSLKFWHTTGEHLQILYKLKTGRHFERSENYDGRDVSHGIADLVLCLESRLLVVCSQSSQITLFHFAKNEGCNEISVVIIPRFSSLNFGADDEGVSGGGSGKDTRHPSLASQESHSTATSEGSVTDDHFPLKVRGGSMKRPAGYQPEMVCVVPWRSCLQPETITALALNSAYGFLAFGTSSGLVVVDTVQYVLVYTLPYSDFCGKESPLSMSQGFDHSPNELSTPEQRSSPSPNSVKSFSKAVSEIRQKSNEKQRPTWFISNMIFLNKFSASLKTFAPGDKSGFTSELDGFQVISWISDRFTGPCLWMGTANGFCTVFNLQIPVNRVSSQALVSPSGWFFRQKGTHLYTTFLDKSFCLISAACNAFHDVKDNSKAENIGRSGDRGFGNKVITKLSLSPTFSNASDYEDEIEQYHYSLCFRYRPDISFVQSL</sequence>
<evidence type="ECO:0000256" key="4">
    <source>
        <dbReference type="ARBA" id="ARBA00022737"/>
    </source>
</evidence>
<evidence type="ECO:0000259" key="7">
    <source>
        <dbReference type="Pfam" id="PF08366"/>
    </source>
</evidence>
<feature type="repeat" description="WD" evidence="5">
    <location>
        <begin position="228"/>
        <end position="255"/>
    </location>
</feature>
<evidence type="ECO:0000256" key="1">
    <source>
        <dbReference type="ARBA" id="ARBA00008070"/>
    </source>
</evidence>
<evidence type="ECO:0000313" key="8">
    <source>
        <dbReference type="EMBL" id="VDD91879.1"/>
    </source>
</evidence>
<dbReference type="GO" id="GO:0045159">
    <property type="term" value="F:myosin II binding"/>
    <property type="evidence" value="ECO:0007669"/>
    <property type="project" value="TreeGrafter"/>
</dbReference>
<feature type="region of interest" description="Disordered" evidence="6">
    <location>
        <begin position="530"/>
        <end position="567"/>
    </location>
</feature>
<evidence type="ECO:0000256" key="5">
    <source>
        <dbReference type="PROSITE-ProRule" id="PRU00221"/>
    </source>
</evidence>
<evidence type="ECO:0000256" key="3">
    <source>
        <dbReference type="ARBA" id="ARBA00022574"/>
    </source>
</evidence>
<dbReference type="InterPro" id="IPR000664">
    <property type="entry name" value="Lethal2_giant"/>
</dbReference>
<reference evidence="10" key="1">
    <citation type="submission" date="2017-02" db="UniProtKB">
        <authorList>
            <consortium name="WormBaseParasite"/>
        </authorList>
    </citation>
    <scope>IDENTIFICATION</scope>
</reference>
<proteinExistence type="inferred from homology"/>
<dbReference type="GO" id="GO:0006893">
    <property type="term" value="P:Golgi to plasma membrane transport"/>
    <property type="evidence" value="ECO:0007669"/>
    <property type="project" value="TreeGrafter"/>
</dbReference>
<dbReference type="GO" id="GO:0006887">
    <property type="term" value="P:exocytosis"/>
    <property type="evidence" value="ECO:0007669"/>
    <property type="project" value="UniProtKB-KW"/>
</dbReference>
<protein>
    <submittedName>
        <fullName evidence="10">LLGL domain-containing protein</fullName>
    </submittedName>
</protein>
<gene>
    <name evidence="8" type="ORF">EVEC_LOCUS6630</name>
</gene>
<dbReference type="SMART" id="SM00320">
    <property type="entry name" value="WD40"/>
    <property type="match status" value="7"/>
</dbReference>
<dbReference type="Proteomes" id="UP000274131">
    <property type="component" value="Unassembled WGS sequence"/>
</dbReference>
<dbReference type="InterPro" id="IPR001680">
    <property type="entry name" value="WD40_rpt"/>
</dbReference>
<dbReference type="GO" id="GO:0031201">
    <property type="term" value="C:SNARE complex"/>
    <property type="evidence" value="ECO:0007669"/>
    <property type="project" value="TreeGrafter"/>
</dbReference>
<dbReference type="Pfam" id="PF08366">
    <property type="entry name" value="LLGL"/>
    <property type="match status" value="1"/>
</dbReference>
<dbReference type="InterPro" id="IPR013577">
    <property type="entry name" value="LLGL2"/>
</dbReference>
<dbReference type="SUPFAM" id="SSF50969">
    <property type="entry name" value="YVTN repeat-like/Quinoprotein amine dehydrogenase"/>
    <property type="match status" value="1"/>
</dbReference>
<feature type="compositionally biased region" description="Polar residues" evidence="6">
    <location>
        <begin position="545"/>
        <end position="559"/>
    </location>
</feature>
<dbReference type="PROSITE" id="PS50082">
    <property type="entry name" value="WD_REPEATS_2"/>
    <property type="match status" value="1"/>
</dbReference>
<dbReference type="InterPro" id="IPR011044">
    <property type="entry name" value="Quino_amine_DH_bsu"/>
</dbReference>
<dbReference type="AlphaFoldDB" id="A0A0N4V9J1"/>
<keyword evidence="4" id="KW-0677">Repeat</keyword>
<dbReference type="WBParaSite" id="EVEC_0000710901-mRNA-1">
    <property type="protein sequence ID" value="EVEC_0000710901-mRNA-1"/>
    <property type="gene ID" value="EVEC_0000710901"/>
</dbReference>
<keyword evidence="2" id="KW-0268">Exocytosis</keyword>
<feature type="compositionally biased region" description="Polar residues" evidence="6">
    <location>
        <begin position="649"/>
        <end position="664"/>
    </location>
</feature>
<dbReference type="PANTHER" id="PTHR10241:SF25">
    <property type="entry name" value="TOMOSYN, ISOFORM C"/>
    <property type="match status" value="1"/>
</dbReference>
<evidence type="ECO:0000256" key="2">
    <source>
        <dbReference type="ARBA" id="ARBA00022483"/>
    </source>
</evidence>
<dbReference type="EMBL" id="UXUI01008589">
    <property type="protein sequence ID" value="VDD91879.1"/>
    <property type="molecule type" value="Genomic_DNA"/>
</dbReference>
<evidence type="ECO:0000256" key="6">
    <source>
        <dbReference type="SAM" id="MobiDB-lite"/>
    </source>
</evidence>
<accession>A0A0N4V9J1</accession>
<dbReference type="InterPro" id="IPR015943">
    <property type="entry name" value="WD40/YVTN_repeat-like_dom_sf"/>
</dbReference>
<dbReference type="GO" id="GO:0005886">
    <property type="term" value="C:plasma membrane"/>
    <property type="evidence" value="ECO:0007669"/>
    <property type="project" value="TreeGrafter"/>
</dbReference>
<dbReference type="InterPro" id="IPR036322">
    <property type="entry name" value="WD40_repeat_dom_sf"/>
</dbReference>
<dbReference type="GO" id="GO:0019905">
    <property type="term" value="F:syntaxin binding"/>
    <property type="evidence" value="ECO:0007669"/>
    <property type="project" value="TreeGrafter"/>
</dbReference>
<dbReference type="STRING" id="51028.A0A0N4V9J1"/>
<dbReference type="PRINTS" id="PR00962">
    <property type="entry name" value="LETHAL2GIANT"/>
</dbReference>
<keyword evidence="3 5" id="KW-0853">WD repeat</keyword>
<evidence type="ECO:0000313" key="10">
    <source>
        <dbReference type="WBParaSite" id="EVEC_0000710901-mRNA-1"/>
    </source>
</evidence>
<reference evidence="8 9" key="2">
    <citation type="submission" date="2018-10" db="EMBL/GenBank/DDBJ databases">
        <authorList>
            <consortium name="Pathogen Informatics"/>
        </authorList>
    </citation>
    <scope>NUCLEOTIDE SEQUENCE [LARGE SCALE GENOMIC DNA]</scope>
</reference>
<dbReference type="Pfam" id="PF00400">
    <property type="entry name" value="WD40"/>
    <property type="match status" value="1"/>
</dbReference>